<proteinExistence type="inferred from homology"/>
<organism evidence="8 9">
    <name type="scientific">Pedobacter steynii</name>
    <dbReference type="NCBI Taxonomy" id="430522"/>
    <lineage>
        <taxon>Bacteria</taxon>
        <taxon>Pseudomonadati</taxon>
        <taxon>Bacteroidota</taxon>
        <taxon>Sphingobacteriia</taxon>
        <taxon>Sphingobacteriales</taxon>
        <taxon>Sphingobacteriaceae</taxon>
        <taxon>Pedobacter</taxon>
    </lineage>
</organism>
<dbReference type="InterPro" id="IPR012944">
    <property type="entry name" value="SusD_RagB_dom"/>
</dbReference>
<comment type="subcellular location">
    <subcellularLocation>
        <location evidence="1">Cell outer membrane</location>
    </subcellularLocation>
</comment>
<dbReference type="GO" id="GO:0009279">
    <property type="term" value="C:cell outer membrane"/>
    <property type="evidence" value="ECO:0007669"/>
    <property type="project" value="UniProtKB-SubCell"/>
</dbReference>
<keyword evidence="5" id="KW-0998">Cell outer membrane</keyword>
<dbReference type="Pfam" id="PF07980">
    <property type="entry name" value="SusD_RagB"/>
    <property type="match status" value="1"/>
</dbReference>
<evidence type="ECO:0000259" key="7">
    <source>
        <dbReference type="Pfam" id="PF14322"/>
    </source>
</evidence>
<keyword evidence="4" id="KW-0472">Membrane</keyword>
<evidence type="ECO:0000256" key="4">
    <source>
        <dbReference type="ARBA" id="ARBA00023136"/>
    </source>
</evidence>
<dbReference type="Pfam" id="PF14322">
    <property type="entry name" value="SusD-like_3"/>
    <property type="match status" value="1"/>
</dbReference>
<evidence type="ECO:0000313" key="9">
    <source>
        <dbReference type="Proteomes" id="UP000183200"/>
    </source>
</evidence>
<keyword evidence="9" id="KW-1185">Reference proteome</keyword>
<gene>
    <name evidence="8" type="ORF">SAMN05421820_101220</name>
</gene>
<dbReference type="Gene3D" id="1.25.40.390">
    <property type="match status" value="1"/>
</dbReference>
<dbReference type="RefSeq" id="WP_074604126.1">
    <property type="nucleotide sequence ID" value="NZ_FNGY01000001.1"/>
</dbReference>
<evidence type="ECO:0000313" key="8">
    <source>
        <dbReference type="EMBL" id="SDL35158.1"/>
    </source>
</evidence>
<accession>A0A1G9JCK4</accession>
<dbReference type="SUPFAM" id="SSF48452">
    <property type="entry name" value="TPR-like"/>
    <property type="match status" value="1"/>
</dbReference>
<evidence type="ECO:0000256" key="3">
    <source>
        <dbReference type="ARBA" id="ARBA00022729"/>
    </source>
</evidence>
<reference evidence="9" key="1">
    <citation type="submission" date="2016-10" db="EMBL/GenBank/DDBJ databases">
        <authorList>
            <person name="Varghese N."/>
            <person name="Submissions S."/>
        </authorList>
    </citation>
    <scope>NUCLEOTIDE SEQUENCE [LARGE SCALE GENOMIC DNA]</scope>
    <source>
        <strain evidence="9">DSM 19110</strain>
    </source>
</reference>
<comment type="similarity">
    <text evidence="2">Belongs to the SusD family.</text>
</comment>
<dbReference type="OrthoDB" id="608091at2"/>
<evidence type="ECO:0000256" key="5">
    <source>
        <dbReference type="ARBA" id="ARBA00023237"/>
    </source>
</evidence>
<sequence>MNLNKLFFLALVIVALLPTGCKKGFFETVPDNLITVDGVFTNRGQTERWLAGLYSSVQDPWLTSGGLQFHITTDEADISNWENPAMNSGALAATSINITTGGYYEKIRLANIFLENIDKNQEILALNNGEEIIKRYKGEAQFLRAYYHWVLMKQFGPIEIAPLKSGSPNDDYQIPRSSWDECVAFVMKEMEEAKQNLPANNFTVGTSDVDPARTGRINQIVVSAVQAQILLFHASPLYNGNVELGDFKNMDGKQLINQTYDAGRWAKAAAAAKAAIDLAEANGKKLFRVNDADPFRAAFLSCRNLYWDGWKDEGIWLRVTNSSGPYEYSAAPRSIQGTPWNGIALVQELVDDFRMKDGSEIGGSGYNENTYTNTANPYYVSGTNTMYTNREPRFYVDVTFNGSVTPAVAKAGANNARVEFFLTGNSGKAGETRNWPKTGYTSRKNIHPTFSFSPYVYLARPAMLIRLAELYLIYAEALNESDPGNPDVLKYLNAVRTRGGIPALTGGTQVQLRTQIRRERRIELCMENGARYFDVRRWKVPQEEGFVQGGSYTGMNIEAGSILSDPAFHQRKIAFSRAVWQRKYYFYPYPQEEMDRNKQLVQFPGY</sequence>
<evidence type="ECO:0000256" key="2">
    <source>
        <dbReference type="ARBA" id="ARBA00006275"/>
    </source>
</evidence>
<feature type="domain" description="SusD-like N-terminal" evidence="7">
    <location>
        <begin position="67"/>
        <end position="201"/>
    </location>
</feature>
<name>A0A1G9JCK4_9SPHI</name>
<dbReference type="InterPro" id="IPR033985">
    <property type="entry name" value="SusD-like_N"/>
</dbReference>
<keyword evidence="3" id="KW-0732">Signal</keyword>
<dbReference type="EMBL" id="FNGY01000001">
    <property type="protein sequence ID" value="SDL35158.1"/>
    <property type="molecule type" value="Genomic_DNA"/>
</dbReference>
<dbReference type="InterPro" id="IPR011990">
    <property type="entry name" value="TPR-like_helical_dom_sf"/>
</dbReference>
<evidence type="ECO:0000256" key="1">
    <source>
        <dbReference type="ARBA" id="ARBA00004442"/>
    </source>
</evidence>
<evidence type="ECO:0000259" key="6">
    <source>
        <dbReference type="Pfam" id="PF07980"/>
    </source>
</evidence>
<dbReference type="AlphaFoldDB" id="A0A1G9JCK4"/>
<feature type="domain" description="RagB/SusD" evidence="6">
    <location>
        <begin position="327"/>
        <end position="606"/>
    </location>
</feature>
<protein>
    <submittedName>
        <fullName evidence="8">Starch-binding associating with outer membrane</fullName>
    </submittedName>
</protein>
<dbReference type="Proteomes" id="UP000183200">
    <property type="component" value="Unassembled WGS sequence"/>
</dbReference>